<feature type="active site" evidence="7">
    <location>
        <position position="384"/>
    </location>
</feature>
<evidence type="ECO:0000256" key="3">
    <source>
        <dbReference type="ARBA" id="ARBA00022603"/>
    </source>
</evidence>
<proteinExistence type="inferred from homology"/>
<dbReference type="GO" id="GO:0006231">
    <property type="term" value="P:dTMP biosynthetic process"/>
    <property type="evidence" value="ECO:0007669"/>
    <property type="project" value="InterPro"/>
</dbReference>
<keyword evidence="5" id="KW-0545">Nucleotide biosynthesis</keyword>
<dbReference type="PRINTS" id="PR00108">
    <property type="entry name" value="THYMDSNTHASE"/>
</dbReference>
<feature type="transmembrane region" description="Helical" evidence="9">
    <location>
        <begin position="613"/>
        <end position="634"/>
    </location>
</feature>
<dbReference type="GO" id="GO:0005829">
    <property type="term" value="C:cytosol"/>
    <property type="evidence" value="ECO:0007669"/>
    <property type="project" value="TreeGrafter"/>
</dbReference>
<reference evidence="11" key="1">
    <citation type="submission" date="2023-03" db="EMBL/GenBank/DDBJ databases">
        <title>Mating type loci evolution in Malassezia.</title>
        <authorList>
            <person name="Coelho M.A."/>
        </authorList>
    </citation>
    <scope>NUCLEOTIDE SEQUENCE</scope>
    <source>
        <strain evidence="11">CBS 11721</strain>
    </source>
</reference>
<dbReference type="SUPFAM" id="SSF55831">
    <property type="entry name" value="Thymidylate synthase/dCMP hydroxymethylase"/>
    <property type="match status" value="1"/>
</dbReference>
<dbReference type="EC" id="2.1.1.45" evidence="2"/>
<dbReference type="Gene3D" id="3.30.572.10">
    <property type="entry name" value="Thymidylate synthase/dCMP hydroxymethylase domain"/>
    <property type="match status" value="1"/>
</dbReference>
<keyword evidence="3 11" id="KW-0489">Methyltransferase</keyword>
<dbReference type="InterPro" id="IPR023451">
    <property type="entry name" value="Thymidate_synth/dCMP_Mease_dom"/>
</dbReference>
<evidence type="ECO:0000256" key="8">
    <source>
        <dbReference type="SAM" id="MobiDB-lite"/>
    </source>
</evidence>
<dbReference type="FunFam" id="3.30.572.10:FF:000013">
    <property type="entry name" value="Thymidylate synthase"/>
    <property type="match status" value="1"/>
</dbReference>
<dbReference type="CDD" id="cd07067">
    <property type="entry name" value="HP_PGM_like"/>
    <property type="match status" value="1"/>
</dbReference>
<dbReference type="InterPro" id="IPR045097">
    <property type="entry name" value="Thymidate_synth/dCMP_Mease"/>
</dbReference>
<feature type="compositionally biased region" description="Low complexity" evidence="8">
    <location>
        <begin position="801"/>
        <end position="810"/>
    </location>
</feature>
<keyword evidence="9" id="KW-1133">Transmembrane helix</keyword>
<name>A0AAF0ESQ7_9BASI</name>
<dbReference type="SUPFAM" id="SSF53254">
    <property type="entry name" value="Phosphoglycerate mutase-like"/>
    <property type="match status" value="1"/>
</dbReference>
<feature type="domain" description="Thymidylate synthase/dCMP hydroxymethylase" evidence="10">
    <location>
        <begin position="219"/>
        <end position="495"/>
    </location>
</feature>
<comment type="catalytic activity">
    <reaction evidence="6">
        <text>dUMP + (6R)-5,10-methylene-5,6,7,8-tetrahydrofolate = 7,8-dihydrofolate + dTMP</text>
        <dbReference type="Rhea" id="RHEA:12104"/>
        <dbReference type="ChEBI" id="CHEBI:15636"/>
        <dbReference type="ChEBI" id="CHEBI:57451"/>
        <dbReference type="ChEBI" id="CHEBI:63528"/>
        <dbReference type="ChEBI" id="CHEBI:246422"/>
        <dbReference type="EC" id="2.1.1.45"/>
    </reaction>
</comment>
<keyword evidence="9" id="KW-0812">Transmembrane</keyword>
<organism evidence="11 12">
    <name type="scientific">Malassezia cuniculi</name>
    <dbReference type="NCBI Taxonomy" id="948313"/>
    <lineage>
        <taxon>Eukaryota</taxon>
        <taxon>Fungi</taxon>
        <taxon>Dikarya</taxon>
        <taxon>Basidiomycota</taxon>
        <taxon>Ustilaginomycotina</taxon>
        <taxon>Malasseziomycetes</taxon>
        <taxon>Malasseziales</taxon>
        <taxon>Malasseziaceae</taxon>
        <taxon>Malassezia</taxon>
    </lineage>
</organism>
<dbReference type="GO" id="GO:0005739">
    <property type="term" value="C:mitochondrion"/>
    <property type="evidence" value="ECO:0007669"/>
    <property type="project" value="TreeGrafter"/>
</dbReference>
<feature type="transmembrane region" description="Helical" evidence="9">
    <location>
        <begin position="674"/>
        <end position="695"/>
    </location>
</feature>
<evidence type="ECO:0000259" key="10">
    <source>
        <dbReference type="Pfam" id="PF00303"/>
    </source>
</evidence>
<accession>A0AAF0ESQ7</accession>
<feature type="compositionally biased region" description="Polar residues" evidence="8">
    <location>
        <begin position="771"/>
        <end position="800"/>
    </location>
</feature>
<dbReference type="InterPro" id="IPR036926">
    <property type="entry name" value="Thymidate_synth/dCMP_Mease_sf"/>
</dbReference>
<feature type="region of interest" description="Disordered" evidence="8">
    <location>
        <begin position="911"/>
        <end position="944"/>
    </location>
</feature>
<dbReference type="NCBIfam" id="TIGR03284">
    <property type="entry name" value="thym_sym"/>
    <property type="match status" value="1"/>
</dbReference>
<gene>
    <name evidence="11" type="primary">TMP1</name>
    <name evidence="11" type="ORF">MCUN1_002982</name>
</gene>
<dbReference type="Proteomes" id="UP001219933">
    <property type="component" value="Chromosome 4"/>
</dbReference>
<dbReference type="InterPro" id="IPR029033">
    <property type="entry name" value="His_PPase_superfam"/>
</dbReference>
<dbReference type="PROSITE" id="PS00091">
    <property type="entry name" value="THYMIDYLATE_SYNTHASE"/>
    <property type="match status" value="1"/>
</dbReference>
<evidence type="ECO:0000313" key="12">
    <source>
        <dbReference type="Proteomes" id="UP001219933"/>
    </source>
</evidence>
<dbReference type="InterPro" id="IPR013078">
    <property type="entry name" value="His_Pase_superF_clade-1"/>
</dbReference>
<evidence type="ECO:0000256" key="9">
    <source>
        <dbReference type="SAM" id="Phobius"/>
    </source>
</evidence>
<dbReference type="InterPro" id="IPR000398">
    <property type="entry name" value="Thymidylate_synthase"/>
</dbReference>
<dbReference type="PANTHER" id="PTHR11548:SF2">
    <property type="entry name" value="THYMIDYLATE SYNTHASE"/>
    <property type="match status" value="1"/>
</dbReference>
<dbReference type="SMART" id="SM00855">
    <property type="entry name" value="PGAM"/>
    <property type="match status" value="1"/>
</dbReference>
<dbReference type="PANTHER" id="PTHR11548">
    <property type="entry name" value="THYMIDYLATE SYNTHASE 1"/>
    <property type="match status" value="1"/>
</dbReference>
<dbReference type="EMBL" id="CP119880">
    <property type="protein sequence ID" value="WFD36111.1"/>
    <property type="molecule type" value="Genomic_DNA"/>
</dbReference>
<dbReference type="CDD" id="cd00351">
    <property type="entry name" value="TS_Pyrimidine_HMase"/>
    <property type="match status" value="1"/>
</dbReference>
<keyword evidence="4 11" id="KW-0808">Transferase</keyword>
<dbReference type="HAMAP" id="MF_00008">
    <property type="entry name" value="Thymidy_synth_bact"/>
    <property type="match status" value="1"/>
</dbReference>
<evidence type="ECO:0000256" key="4">
    <source>
        <dbReference type="ARBA" id="ARBA00022679"/>
    </source>
</evidence>
<evidence type="ECO:0000256" key="2">
    <source>
        <dbReference type="ARBA" id="ARBA00011947"/>
    </source>
</evidence>
<evidence type="ECO:0000256" key="5">
    <source>
        <dbReference type="ARBA" id="ARBA00022727"/>
    </source>
</evidence>
<keyword evidence="9" id="KW-0472">Membrane</keyword>
<keyword evidence="12" id="KW-1185">Reference proteome</keyword>
<dbReference type="GO" id="GO:0004799">
    <property type="term" value="F:thymidylate synthase activity"/>
    <property type="evidence" value="ECO:0007669"/>
    <property type="project" value="UniProtKB-EC"/>
</dbReference>
<evidence type="ECO:0000256" key="7">
    <source>
        <dbReference type="PROSITE-ProRule" id="PRU10016"/>
    </source>
</evidence>
<dbReference type="Pfam" id="PF00303">
    <property type="entry name" value="Thymidylat_synt"/>
    <property type="match status" value="1"/>
</dbReference>
<evidence type="ECO:0000256" key="6">
    <source>
        <dbReference type="ARBA" id="ARBA00047344"/>
    </source>
</evidence>
<dbReference type="InterPro" id="IPR020940">
    <property type="entry name" value="Thymidylate_synthase_AS"/>
</dbReference>
<protein>
    <recommendedName>
        <fullName evidence="2">thymidylate synthase</fullName>
        <ecNumber evidence="2">2.1.1.45</ecNumber>
    </recommendedName>
</protein>
<dbReference type="AlphaFoldDB" id="A0AAF0ESQ7"/>
<comment type="pathway">
    <text evidence="1">Pyrimidine metabolism; dTTP biosynthesis.</text>
</comment>
<dbReference type="Pfam" id="PF00300">
    <property type="entry name" value="His_Phos_1"/>
    <property type="match status" value="1"/>
</dbReference>
<evidence type="ECO:0000313" key="11">
    <source>
        <dbReference type="EMBL" id="WFD36111.1"/>
    </source>
</evidence>
<dbReference type="Gene3D" id="3.40.50.1240">
    <property type="entry name" value="Phosphoglycerate mutase-like"/>
    <property type="match status" value="1"/>
</dbReference>
<feature type="region of interest" description="Disordered" evidence="8">
    <location>
        <begin position="756"/>
        <end position="810"/>
    </location>
</feature>
<feature type="transmembrane region" description="Helical" evidence="9">
    <location>
        <begin position="534"/>
        <end position="559"/>
    </location>
</feature>
<feature type="transmembrane region" description="Helical" evidence="9">
    <location>
        <begin position="571"/>
        <end position="592"/>
    </location>
</feature>
<feature type="region of interest" description="Disordered" evidence="8">
    <location>
        <begin position="839"/>
        <end position="861"/>
    </location>
</feature>
<evidence type="ECO:0000256" key="1">
    <source>
        <dbReference type="ARBA" id="ARBA00004992"/>
    </source>
</evidence>
<dbReference type="GO" id="GO:0032259">
    <property type="term" value="P:methylation"/>
    <property type="evidence" value="ECO:0007669"/>
    <property type="project" value="UniProtKB-KW"/>
</dbReference>
<sequence length="959" mass="106476">MGMPRVFVLRHGSTEWALNGRHTGRTDIPLLPEGHAQAHALAEQEIGKGRLIDPDDLGMVLSSPRQRCLQTLAAFLGSVCEPEIRDELREWDYGAYEGITSAEIHKTRPGWDVFKHGAPSTPDSPGESPEEVAARADAQIALIRKRQCDNRKDVLVVTHGHFSRVFIARWLGLPVAMGACFEMGTSGLAVLSYTHNSLEEPVLSTLISPPRFYGLGEYQYLRLVQTVIKSGHRKGDRTGTGTLSLFAPPPLTFDLRNGALPLFTTKRVFFRGVAEELLWFIKGSTDSRLLAERGVHIWDGNGSKEFLEKRGLGHRREGDLGPVYGFQWRHFGAKYQDADVDYAGQGVDQLAQVIETIKNNPNDRRILMSAWNPADMDLMALPPCHVMCQFYVSAPPVDGGKPQLSCQMYQRSCDLGLGVPFNVASYSLLTHMIAAVTGCEAHMFTLVMGDAHVYLDHVEPLKTQLARTPGHQPTINFRREVSSIDDFIMDDFELSIATPVNMVLPPRYALQTPAVNPATSSKAPSPSFLKLVRVLFTILVCLTALATSIMACLVMNYYLTHQPMIIQSWSSLIFILMIGFMTCCIYFGYYIFFPSLSIFRRGSFLGNLFMMKVELLFQFSMCAIWISSALAYAADMRGRENCLFDGYYHYERPADFDHLCDLINWVVPLAYATFGVQAAFFGFELLFSIYIFLFIDQDVLDEPFFEWGNRAWNYQHQPPTAISSFNNPMRYRASTTKGATQYESLDRAYVPQGEKAGYTPGNFYPPPPGGWNNTPSVSDESSEKSQTYSRRGAGYSSQSDSLTPTETETSTLNTTYYGGAYAQSTVNSRRAGLAEVPLPAGSGGTSSSAPSWHAPTITSDSSTIRSLATSVPGGSIRHPTSLRHASMPVSLGTRGRRGRAYSVSEVSEDSDEYMSARGRRMPTGRAAAARRSVSGPIDDLESNSYTDIAEDEHWHLRED</sequence>